<sequence length="106" mass="11618">DDVVAATGNSPVLAERVVFMPSAGAVNENENVGLITFDVAWFTFLSTSDDVAYEFAHAAHHVCPRLKAGCAGRSMESLLRWPQLDPRLIHPGALRFYREAGVDFDL</sequence>
<accession>A0A383EJL6</accession>
<name>A0A383EJL6_9ZZZZ</name>
<feature type="non-terminal residue" evidence="1">
    <location>
        <position position="1"/>
    </location>
</feature>
<dbReference type="Gene3D" id="3.40.190.10">
    <property type="entry name" value="Periplasmic binding protein-like II"/>
    <property type="match status" value="1"/>
</dbReference>
<proteinExistence type="predicted"/>
<reference evidence="1" key="1">
    <citation type="submission" date="2018-05" db="EMBL/GenBank/DDBJ databases">
        <authorList>
            <person name="Lanie J.A."/>
            <person name="Ng W.-L."/>
            <person name="Kazmierczak K.M."/>
            <person name="Andrzejewski T.M."/>
            <person name="Davidsen T.M."/>
            <person name="Wayne K.J."/>
            <person name="Tettelin H."/>
            <person name="Glass J.I."/>
            <person name="Rusch D."/>
            <person name="Podicherti R."/>
            <person name="Tsui H.-C.T."/>
            <person name="Winkler M.E."/>
        </authorList>
    </citation>
    <scope>NUCLEOTIDE SEQUENCE</scope>
</reference>
<protein>
    <submittedName>
        <fullName evidence="1">Uncharacterized protein</fullName>
    </submittedName>
</protein>
<evidence type="ECO:0000313" key="1">
    <source>
        <dbReference type="EMBL" id="SVE56839.1"/>
    </source>
</evidence>
<dbReference type="AlphaFoldDB" id="A0A383EJL6"/>
<organism evidence="1">
    <name type="scientific">marine metagenome</name>
    <dbReference type="NCBI Taxonomy" id="408172"/>
    <lineage>
        <taxon>unclassified sequences</taxon>
        <taxon>metagenomes</taxon>
        <taxon>ecological metagenomes</taxon>
    </lineage>
</organism>
<dbReference type="EMBL" id="UINC01226379">
    <property type="protein sequence ID" value="SVE56839.1"/>
    <property type="molecule type" value="Genomic_DNA"/>
</dbReference>
<gene>
    <name evidence="1" type="ORF">METZ01_LOCUS509693</name>
</gene>